<feature type="compositionally biased region" description="Polar residues" evidence="1">
    <location>
        <begin position="95"/>
        <end position="108"/>
    </location>
</feature>
<feature type="non-terminal residue" evidence="2">
    <location>
        <position position="140"/>
    </location>
</feature>
<dbReference type="Proteomes" id="UP001295444">
    <property type="component" value="Chromosome 03"/>
</dbReference>
<feature type="non-terminal residue" evidence="2">
    <location>
        <position position="1"/>
    </location>
</feature>
<proteinExistence type="predicted"/>
<protein>
    <submittedName>
        <fullName evidence="2">Uncharacterized protein</fullName>
    </submittedName>
</protein>
<evidence type="ECO:0000313" key="2">
    <source>
        <dbReference type="EMBL" id="CAH2278101.1"/>
    </source>
</evidence>
<name>A0AAD1RVC0_PELCU</name>
<reference evidence="2" key="1">
    <citation type="submission" date="2022-03" db="EMBL/GenBank/DDBJ databases">
        <authorList>
            <person name="Alioto T."/>
            <person name="Alioto T."/>
            <person name="Gomez Garrido J."/>
        </authorList>
    </citation>
    <scope>NUCLEOTIDE SEQUENCE</scope>
</reference>
<evidence type="ECO:0000313" key="3">
    <source>
        <dbReference type="Proteomes" id="UP001295444"/>
    </source>
</evidence>
<gene>
    <name evidence="2" type="ORF">PECUL_23A000577</name>
</gene>
<feature type="compositionally biased region" description="Polar residues" evidence="1">
    <location>
        <begin position="74"/>
        <end position="87"/>
    </location>
</feature>
<organism evidence="2 3">
    <name type="scientific">Pelobates cultripes</name>
    <name type="common">Western spadefoot toad</name>
    <dbReference type="NCBI Taxonomy" id="61616"/>
    <lineage>
        <taxon>Eukaryota</taxon>
        <taxon>Metazoa</taxon>
        <taxon>Chordata</taxon>
        <taxon>Craniata</taxon>
        <taxon>Vertebrata</taxon>
        <taxon>Euteleostomi</taxon>
        <taxon>Amphibia</taxon>
        <taxon>Batrachia</taxon>
        <taxon>Anura</taxon>
        <taxon>Pelobatoidea</taxon>
        <taxon>Pelobatidae</taxon>
        <taxon>Pelobates</taxon>
    </lineage>
</organism>
<feature type="region of interest" description="Disordered" evidence="1">
    <location>
        <begin position="20"/>
        <end position="112"/>
    </location>
</feature>
<sequence length="140" mass="15396">PENRRKLTVNRHYSPIPVTLLTPSHWGKRGHRTRPGPVPTVTRQGPGVRLSLSRDETAALSGLRRRLVPPPWTGGSSRSAGDQQNTKSGHKQSPERGTSTCTIPQDGSRTPAMCADCQCRRAYRRGANPTPPDHHDNLPQ</sequence>
<dbReference type="AlphaFoldDB" id="A0AAD1RVC0"/>
<evidence type="ECO:0000256" key="1">
    <source>
        <dbReference type="SAM" id="MobiDB-lite"/>
    </source>
</evidence>
<keyword evidence="3" id="KW-1185">Reference proteome</keyword>
<accession>A0AAD1RVC0</accession>
<dbReference type="EMBL" id="OW240914">
    <property type="protein sequence ID" value="CAH2278101.1"/>
    <property type="molecule type" value="Genomic_DNA"/>
</dbReference>